<dbReference type="Proteomes" id="UP000327085">
    <property type="component" value="Chromosome 3"/>
</dbReference>
<proteinExistence type="predicted"/>
<evidence type="ECO:0000313" key="2">
    <source>
        <dbReference type="Proteomes" id="UP000327085"/>
    </source>
</evidence>
<dbReference type="InParanoid" id="A0A5E4EWM7"/>
<protein>
    <submittedName>
        <fullName evidence="1">PREDICTED: Retrovirus-related Pol poly from transposon</fullName>
    </submittedName>
</protein>
<gene>
    <name evidence="1" type="ORF">ALMOND_2B003857</name>
</gene>
<accession>A0A5E4EWM7</accession>
<dbReference type="Gramene" id="VVA19876">
    <property type="protein sequence ID" value="VVA19876"/>
    <property type="gene ID" value="Prudul26B003857"/>
</dbReference>
<dbReference type="EMBL" id="CABIKO010000039">
    <property type="protein sequence ID" value="VVA19876.1"/>
    <property type="molecule type" value="Genomic_DNA"/>
</dbReference>
<dbReference type="AlphaFoldDB" id="A0A5E4EWM7"/>
<dbReference type="PANTHER" id="PTHR11439:SF483">
    <property type="entry name" value="PEPTIDE SYNTHASE GLIP-LIKE, PUTATIVE (AFU_ORTHOLOGUE AFUA_3G12920)-RELATED"/>
    <property type="match status" value="1"/>
</dbReference>
<sequence>MDEPVSYKVAASSSHWQKAMQEEIDALHMQGTWLLVPNPSNKNIVGLKDRYVQGTMKYRISFTSDPWELTAYSDADWAGDINTLRLTTGFVVFLGKNPISHGNLRNKVVYQEVQQRLSIEFL</sequence>
<reference evidence="2" key="1">
    <citation type="journal article" date="2020" name="Plant J.">
        <title>Transposons played a major role in the diversification between the closely related almond and peach genomes: results from the almond genome sequence.</title>
        <authorList>
            <person name="Alioto T."/>
            <person name="Alexiou K.G."/>
            <person name="Bardil A."/>
            <person name="Barteri F."/>
            <person name="Castanera R."/>
            <person name="Cruz F."/>
            <person name="Dhingra A."/>
            <person name="Duval H."/>
            <person name="Fernandez I Marti A."/>
            <person name="Frias L."/>
            <person name="Galan B."/>
            <person name="Garcia J.L."/>
            <person name="Howad W."/>
            <person name="Gomez-Garrido J."/>
            <person name="Gut M."/>
            <person name="Julca I."/>
            <person name="Morata J."/>
            <person name="Puigdomenech P."/>
            <person name="Ribeca P."/>
            <person name="Rubio Cabetas M.J."/>
            <person name="Vlasova A."/>
            <person name="Wirthensohn M."/>
            <person name="Garcia-Mas J."/>
            <person name="Gabaldon T."/>
            <person name="Casacuberta J.M."/>
            <person name="Arus P."/>
        </authorList>
    </citation>
    <scope>NUCLEOTIDE SEQUENCE [LARGE SCALE GENOMIC DNA]</scope>
    <source>
        <strain evidence="2">cv. Texas</strain>
    </source>
</reference>
<organism evidence="1 2">
    <name type="scientific">Prunus dulcis</name>
    <name type="common">Almond</name>
    <name type="synonym">Amygdalus dulcis</name>
    <dbReference type="NCBI Taxonomy" id="3755"/>
    <lineage>
        <taxon>Eukaryota</taxon>
        <taxon>Viridiplantae</taxon>
        <taxon>Streptophyta</taxon>
        <taxon>Embryophyta</taxon>
        <taxon>Tracheophyta</taxon>
        <taxon>Spermatophyta</taxon>
        <taxon>Magnoliopsida</taxon>
        <taxon>eudicotyledons</taxon>
        <taxon>Gunneridae</taxon>
        <taxon>Pentapetalae</taxon>
        <taxon>rosids</taxon>
        <taxon>fabids</taxon>
        <taxon>Rosales</taxon>
        <taxon>Rosaceae</taxon>
        <taxon>Amygdaloideae</taxon>
        <taxon>Amygdaleae</taxon>
        <taxon>Prunus</taxon>
    </lineage>
</organism>
<dbReference type="PANTHER" id="PTHR11439">
    <property type="entry name" value="GAG-POL-RELATED RETROTRANSPOSON"/>
    <property type="match status" value="1"/>
</dbReference>
<name>A0A5E4EWM7_PRUDU</name>
<evidence type="ECO:0000313" key="1">
    <source>
        <dbReference type="EMBL" id="VVA19876.1"/>
    </source>
</evidence>